<evidence type="ECO:0000313" key="3">
    <source>
        <dbReference type="Proteomes" id="UP000799324"/>
    </source>
</evidence>
<dbReference type="EMBL" id="MU004447">
    <property type="protein sequence ID" value="KAF2650698.1"/>
    <property type="molecule type" value="Genomic_DNA"/>
</dbReference>
<sequence>MTSFDLSDISLYPVELEDTMALGTVRDREAPIASAYSNPPHVSEGYMESQNKSSVEAATEGEEELIRACFDFIAGFKPVFKPGLNPHNEPALYTEYLLSVLAVAIIGHPEIIMPDVQGHFTFGVWAPYLTQLIYRLVIFQVEHLQRADCSTFPTMPGANCAATTLLHVLEEASQGETANITY</sequence>
<organism evidence="2 3">
    <name type="scientific">Lophiostoma macrostomum CBS 122681</name>
    <dbReference type="NCBI Taxonomy" id="1314788"/>
    <lineage>
        <taxon>Eukaryota</taxon>
        <taxon>Fungi</taxon>
        <taxon>Dikarya</taxon>
        <taxon>Ascomycota</taxon>
        <taxon>Pezizomycotina</taxon>
        <taxon>Dothideomycetes</taxon>
        <taxon>Pleosporomycetidae</taxon>
        <taxon>Pleosporales</taxon>
        <taxon>Lophiostomataceae</taxon>
        <taxon>Lophiostoma</taxon>
    </lineage>
</organism>
<name>A0A6A6SW76_9PLEO</name>
<protein>
    <submittedName>
        <fullName evidence="2">Uncharacterized protein</fullName>
    </submittedName>
</protein>
<keyword evidence="3" id="KW-1185">Reference proteome</keyword>
<feature type="region of interest" description="Disordered" evidence="1">
    <location>
        <begin position="33"/>
        <end position="58"/>
    </location>
</feature>
<gene>
    <name evidence="2" type="ORF">K491DRAFT_125093</name>
</gene>
<proteinExistence type="predicted"/>
<evidence type="ECO:0000256" key="1">
    <source>
        <dbReference type="SAM" id="MobiDB-lite"/>
    </source>
</evidence>
<dbReference type="AlphaFoldDB" id="A0A6A6SW76"/>
<accession>A0A6A6SW76</accession>
<dbReference type="Proteomes" id="UP000799324">
    <property type="component" value="Unassembled WGS sequence"/>
</dbReference>
<evidence type="ECO:0000313" key="2">
    <source>
        <dbReference type="EMBL" id="KAF2650698.1"/>
    </source>
</evidence>
<reference evidence="2" key="1">
    <citation type="journal article" date="2020" name="Stud. Mycol.">
        <title>101 Dothideomycetes genomes: a test case for predicting lifestyles and emergence of pathogens.</title>
        <authorList>
            <person name="Haridas S."/>
            <person name="Albert R."/>
            <person name="Binder M."/>
            <person name="Bloem J."/>
            <person name="Labutti K."/>
            <person name="Salamov A."/>
            <person name="Andreopoulos B."/>
            <person name="Baker S."/>
            <person name="Barry K."/>
            <person name="Bills G."/>
            <person name="Bluhm B."/>
            <person name="Cannon C."/>
            <person name="Castanera R."/>
            <person name="Culley D."/>
            <person name="Daum C."/>
            <person name="Ezra D."/>
            <person name="Gonzalez J."/>
            <person name="Henrissat B."/>
            <person name="Kuo A."/>
            <person name="Liang C."/>
            <person name="Lipzen A."/>
            <person name="Lutzoni F."/>
            <person name="Magnuson J."/>
            <person name="Mondo S."/>
            <person name="Nolan M."/>
            <person name="Ohm R."/>
            <person name="Pangilinan J."/>
            <person name="Park H.-J."/>
            <person name="Ramirez L."/>
            <person name="Alfaro M."/>
            <person name="Sun H."/>
            <person name="Tritt A."/>
            <person name="Yoshinaga Y."/>
            <person name="Zwiers L.-H."/>
            <person name="Turgeon B."/>
            <person name="Goodwin S."/>
            <person name="Spatafora J."/>
            <person name="Crous P."/>
            <person name="Grigoriev I."/>
        </authorList>
    </citation>
    <scope>NUCLEOTIDE SEQUENCE</scope>
    <source>
        <strain evidence="2">CBS 122681</strain>
    </source>
</reference>